<dbReference type="InterPro" id="IPR038670">
    <property type="entry name" value="HslJ-like_sf"/>
</dbReference>
<proteinExistence type="predicted"/>
<dbReference type="PANTHER" id="PTHR35535:SF1">
    <property type="entry name" value="HEAT SHOCK PROTEIN HSLJ"/>
    <property type="match status" value="1"/>
</dbReference>
<gene>
    <name evidence="3" type="primary">hslJ</name>
    <name evidence="3" type="ORF">NCTC11544_05099</name>
</gene>
<dbReference type="PANTHER" id="PTHR35535">
    <property type="entry name" value="HEAT SHOCK PROTEIN HSLJ"/>
    <property type="match status" value="1"/>
</dbReference>
<evidence type="ECO:0000256" key="1">
    <source>
        <dbReference type="SAM" id="SignalP"/>
    </source>
</evidence>
<keyword evidence="3" id="KW-0346">Stress response</keyword>
<reference evidence="3 4" key="1">
    <citation type="submission" date="2018-06" db="EMBL/GenBank/DDBJ databases">
        <authorList>
            <consortium name="Pathogen Informatics"/>
            <person name="Doyle S."/>
        </authorList>
    </citation>
    <scope>NUCLEOTIDE SEQUENCE [LARGE SCALE GENOMIC DNA]</scope>
    <source>
        <strain evidence="3 4">NCTC11544</strain>
    </source>
</reference>
<feature type="domain" description="DUF306" evidence="2">
    <location>
        <begin position="29"/>
        <end position="132"/>
    </location>
</feature>
<evidence type="ECO:0000259" key="2">
    <source>
        <dbReference type="Pfam" id="PF03724"/>
    </source>
</evidence>
<dbReference type="NCBIfam" id="NF007766">
    <property type="entry name" value="PRK10449.1"/>
    <property type="match status" value="1"/>
</dbReference>
<dbReference type="InterPro" id="IPR005184">
    <property type="entry name" value="DUF306_Meta_HslJ"/>
</dbReference>
<dbReference type="AlphaFoldDB" id="A0A2X2GW99"/>
<dbReference type="RefSeq" id="WP_012145329.1">
    <property type="nucleotide sequence ID" value="NZ_CAMIRF010000001.1"/>
</dbReference>
<dbReference type="Proteomes" id="UP000255529">
    <property type="component" value="Unassembled WGS sequence"/>
</dbReference>
<dbReference type="InterPro" id="IPR053147">
    <property type="entry name" value="Hsp_HslJ-like"/>
</dbReference>
<protein>
    <submittedName>
        <fullName evidence="3">Heat shock protein hslJ</fullName>
    </submittedName>
</protein>
<evidence type="ECO:0000313" key="3">
    <source>
        <dbReference type="EMBL" id="SUI88103.1"/>
    </source>
</evidence>
<dbReference type="GeneID" id="74950916"/>
<keyword evidence="1" id="KW-0732">Signal</keyword>
<dbReference type="Pfam" id="PF03724">
    <property type="entry name" value="META"/>
    <property type="match status" value="1"/>
</dbReference>
<dbReference type="PROSITE" id="PS51257">
    <property type="entry name" value="PROKAR_LIPOPROTEIN"/>
    <property type="match status" value="1"/>
</dbReference>
<sequence>MKKSISVALTALLLAGCGMSQNGKTVTESDLLHHNFALQSVDGVAVKSRPGNGPNLEFGEKMHVSGAMCNHFFGGGQLQDGVLTVPGLASTRMACSDPQLNQWDWLIGDVLGKGAKVTLSAQKLTLSGSGHVLVYTQRDWVQ</sequence>
<dbReference type="Gene3D" id="2.40.128.270">
    <property type="match status" value="1"/>
</dbReference>
<feature type="chain" id="PRO_5030061297" evidence="1">
    <location>
        <begin position="21"/>
        <end position="142"/>
    </location>
</feature>
<name>A0A2X2GW99_9GAMM</name>
<dbReference type="EMBL" id="UGYN01000002">
    <property type="protein sequence ID" value="SUI88103.1"/>
    <property type="molecule type" value="Genomic_DNA"/>
</dbReference>
<organism evidence="3 4">
    <name type="scientific">Serratia quinivorans</name>
    <dbReference type="NCBI Taxonomy" id="137545"/>
    <lineage>
        <taxon>Bacteria</taxon>
        <taxon>Pseudomonadati</taxon>
        <taxon>Pseudomonadota</taxon>
        <taxon>Gammaproteobacteria</taxon>
        <taxon>Enterobacterales</taxon>
        <taxon>Yersiniaceae</taxon>
        <taxon>Serratia</taxon>
    </lineage>
</organism>
<feature type="signal peptide" evidence="1">
    <location>
        <begin position="1"/>
        <end position="20"/>
    </location>
</feature>
<accession>A0A2X2GW99</accession>
<evidence type="ECO:0000313" key="4">
    <source>
        <dbReference type="Proteomes" id="UP000255529"/>
    </source>
</evidence>